<dbReference type="SMART" id="SM00102">
    <property type="entry name" value="ADF"/>
    <property type="match status" value="1"/>
</dbReference>
<name>A0A427YJD7_9TREE</name>
<dbReference type="GO" id="GO:0005884">
    <property type="term" value="C:actin filament"/>
    <property type="evidence" value="ECO:0007669"/>
    <property type="project" value="TreeGrafter"/>
</dbReference>
<comment type="similarity">
    <text evidence="5">Belongs to the actin-binding proteins ADF family. Coactosin subfamily.</text>
</comment>
<dbReference type="GO" id="GO:0030833">
    <property type="term" value="P:regulation of actin filament polymerization"/>
    <property type="evidence" value="ECO:0007669"/>
    <property type="project" value="TreeGrafter"/>
</dbReference>
<dbReference type="SUPFAM" id="SSF55753">
    <property type="entry name" value="Actin depolymerizing proteins"/>
    <property type="match status" value="1"/>
</dbReference>
<evidence type="ECO:0000313" key="8">
    <source>
        <dbReference type="Proteomes" id="UP000279259"/>
    </source>
</evidence>
<dbReference type="FunFam" id="3.40.20.10:FF:000018">
    <property type="entry name" value="Coactosin-like 1"/>
    <property type="match status" value="1"/>
</dbReference>
<feature type="domain" description="ADF-H" evidence="6">
    <location>
        <begin position="1"/>
        <end position="134"/>
    </location>
</feature>
<keyword evidence="3" id="KW-0009">Actin-binding</keyword>
<proteinExistence type="inferred from homology"/>
<keyword evidence="8" id="KW-1185">Reference proteome</keyword>
<dbReference type="PANTHER" id="PTHR10829:SF56">
    <property type="entry name" value="ADF-H DOMAIN-CONTAINING PROTEIN"/>
    <property type="match status" value="1"/>
</dbReference>
<evidence type="ECO:0000256" key="5">
    <source>
        <dbReference type="ARBA" id="ARBA00038052"/>
    </source>
</evidence>
<dbReference type="Gene3D" id="3.40.20.10">
    <property type="entry name" value="Severin"/>
    <property type="match status" value="1"/>
</dbReference>
<dbReference type="GO" id="GO:0030427">
    <property type="term" value="C:site of polarized growth"/>
    <property type="evidence" value="ECO:0007669"/>
    <property type="project" value="TreeGrafter"/>
</dbReference>
<protein>
    <recommendedName>
        <fullName evidence="6">ADF-H domain-containing protein</fullName>
    </recommendedName>
</protein>
<evidence type="ECO:0000313" key="7">
    <source>
        <dbReference type="EMBL" id="RSH91204.1"/>
    </source>
</evidence>
<keyword evidence="2" id="KW-0963">Cytoplasm</keyword>
<evidence type="ECO:0000256" key="4">
    <source>
        <dbReference type="ARBA" id="ARBA00023212"/>
    </source>
</evidence>
<dbReference type="PANTHER" id="PTHR10829">
    <property type="entry name" value="CORTACTIN AND DREBRIN"/>
    <property type="match status" value="1"/>
</dbReference>
<dbReference type="InterPro" id="IPR029006">
    <property type="entry name" value="ADF-H/Gelsolin-like_dom_sf"/>
</dbReference>
<gene>
    <name evidence="7" type="ORF">EHS25_009503</name>
</gene>
<dbReference type="STRING" id="1890683.A0A427YJD7"/>
<comment type="subcellular location">
    <subcellularLocation>
        <location evidence="1">Cytoplasm</location>
        <location evidence="1">Cytoskeleton</location>
    </subcellularLocation>
</comment>
<dbReference type="InterPro" id="IPR002108">
    <property type="entry name" value="ADF-H"/>
</dbReference>
<evidence type="ECO:0000256" key="2">
    <source>
        <dbReference type="ARBA" id="ARBA00022490"/>
    </source>
</evidence>
<dbReference type="EMBL" id="RSCD01000008">
    <property type="protein sequence ID" value="RSH91204.1"/>
    <property type="molecule type" value="Genomic_DNA"/>
</dbReference>
<accession>A0A427YJD7</accession>
<organism evidence="7 8">
    <name type="scientific">Saitozyma podzolica</name>
    <dbReference type="NCBI Taxonomy" id="1890683"/>
    <lineage>
        <taxon>Eukaryota</taxon>
        <taxon>Fungi</taxon>
        <taxon>Dikarya</taxon>
        <taxon>Basidiomycota</taxon>
        <taxon>Agaricomycotina</taxon>
        <taxon>Tremellomycetes</taxon>
        <taxon>Tremellales</taxon>
        <taxon>Trimorphomycetaceae</taxon>
        <taxon>Saitozyma</taxon>
    </lineage>
</organism>
<sequence>MADVKDPKIAEAYEKVRDNKEDITWLLLDYQSDKSDTLTLTATGTGDLSDLTSHLQPQRASFAYAKVKYNNDEHSFREKFILVIWIGEEVKVMRRAKVSVHAADVKNVLRAYSIEVSASSAHDLKQVRKAPLARFRAVLRDDFPADFIRTMSFNACDELEGPTTTDPSLTRRVEARRVGCSRAEASGIGWDEDSNGVQLRGVRSLGYDGVEANA</sequence>
<dbReference type="OrthoDB" id="20822at2759"/>
<dbReference type="GO" id="GO:0030864">
    <property type="term" value="C:cortical actin cytoskeleton"/>
    <property type="evidence" value="ECO:0007669"/>
    <property type="project" value="TreeGrafter"/>
</dbReference>
<dbReference type="Pfam" id="PF00241">
    <property type="entry name" value="Cofilin_ADF"/>
    <property type="match status" value="1"/>
</dbReference>
<keyword evidence="4" id="KW-0206">Cytoskeleton</keyword>
<evidence type="ECO:0000256" key="1">
    <source>
        <dbReference type="ARBA" id="ARBA00004245"/>
    </source>
</evidence>
<dbReference type="PROSITE" id="PS51263">
    <property type="entry name" value="ADF_H"/>
    <property type="match status" value="1"/>
</dbReference>
<dbReference type="Proteomes" id="UP000279259">
    <property type="component" value="Unassembled WGS sequence"/>
</dbReference>
<evidence type="ECO:0000259" key="6">
    <source>
        <dbReference type="PROSITE" id="PS51263"/>
    </source>
</evidence>
<dbReference type="CDD" id="cd11282">
    <property type="entry name" value="ADF_coactosin_like"/>
    <property type="match status" value="1"/>
</dbReference>
<reference evidence="7 8" key="1">
    <citation type="submission" date="2018-11" db="EMBL/GenBank/DDBJ databases">
        <title>Genome sequence of Saitozyma podzolica DSM 27192.</title>
        <authorList>
            <person name="Aliyu H."/>
            <person name="Gorte O."/>
            <person name="Ochsenreither K."/>
        </authorList>
    </citation>
    <scope>NUCLEOTIDE SEQUENCE [LARGE SCALE GENOMIC DNA]</scope>
    <source>
        <strain evidence="7 8">DSM 27192</strain>
    </source>
</reference>
<dbReference type="GO" id="GO:0051015">
    <property type="term" value="F:actin filament binding"/>
    <property type="evidence" value="ECO:0007669"/>
    <property type="project" value="TreeGrafter"/>
</dbReference>
<dbReference type="AlphaFoldDB" id="A0A427YJD7"/>
<comment type="caution">
    <text evidence="7">The sequence shown here is derived from an EMBL/GenBank/DDBJ whole genome shotgun (WGS) entry which is preliminary data.</text>
</comment>
<evidence type="ECO:0000256" key="3">
    <source>
        <dbReference type="ARBA" id="ARBA00023203"/>
    </source>
</evidence>